<organism evidence="1 2">
    <name type="scientific">Paenibacillus oleatilyticus</name>
    <dbReference type="NCBI Taxonomy" id="2594886"/>
    <lineage>
        <taxon>Bacteria</taxon>
        <taxon>Bacillati</taxon>
        <taxon>Bacillota</taxon>
        <taxon>Bacilli</taxon>
        <taxon>Bacillales</taxon>
        <taxon>Paenibacillaceae</taxon>
        <taxon>Paenibacillus</taxon>
    </lineage>
</organism>
<reference evidence="1 2" key="1">
    <citation type="submission" date="2024-09" db="EMBL/GenBank/DDBJ databases">
        <authorList>
            <person name="Makale K.P.P."/>
            <person name="Makhzoum A."/>
            <person name="Rantong G."/>
            <person name="Rahube T.O."/>
        </authorList>
    </citation>
    <scope>NUCLEOTIDE SEQUENCE [LARGE SCALE GENOMIC DNA]</scope>
    <source>
        <strain evidence="1 2">KM_D13</strain>
    </source>
</reference>
<keyword evidence="2" id="KW-1185">Reference proteome</keyword>
<accession>A0ABV4UVB1</accession>
<protein>
    <submittedName>
        <fullName evidence="1">Uncharacterized protein</fullName>
    </submittedName>
</protein>
<evidence type="ECO:0000313" key="2">
    <source>
        <dbReference type="Proteomes" id="UP001575622"/>
    </source>
</evidence>
<dbReference type="Proteomes" id="UP001575622">
    <property type="component" value="Unassembled WGS sequence"/>
</dbReference>
<dbReference type="RefSeq" id="WP_373949372.1">
    <property type="nucleotide sequence ID" value="NZ_JBHDLN010000003.1"/>
</dbReference>
<name>A0ABV4UVB1_9BACL</name>
<dbReference type="EMBL" id="JBHDLN010000003">
    <property type="protein sequence ID" value="MFB0841759.1"/>
    <property type="molecule type" value="Genomic_DNA"/>
</dbReference>
<proteinExistence type="predicted"/>
<gene>
    <name evidence="1" type="ORF">ACEU3E_06240</name>
</gene>
<sequence length="107" mass="13095">MSSLSFDTEINNYVLKYLREKHPDQYGQWTVEDVRVQPRWKRVWTWWSALCYYREDRHFQRLGDAPDGLKAVRVIEDKECKTYEWCDGKYVYRQGITKDECRDIYGL</sequence>
<evidence type="ECO:0000313" key="1">
    <source>
        <dbReference type="EMBL" id="MFB0841759.1"/>
    </source>
</evidence>
<comment type="caution">
    <text evidence="1">The sequence shown here is derived from an EMBL/GenBank/DDBJ whole genome shotgun (WGS) entry which is preliminary data.</text>
</comment>